<evidence type="ECO:0000313" key="1">
    <source>
        <dbReference type="EMBL" id="GAA0470086.1"/>
    </source>
</evidence>
<evidence type="ECO:0000313" key="2">
    <source>
        <dbReference type="Proteomes" id="UP001499895"/>
    </source>
</evidence>
<dbReference type="Proteomes" id="UP001499895">
    <property type="component" value="Unassembled WGS sequence"/>
</dbReference>
<accession>A0ABN1A8F8</accession>
<organism evidence="1 2">
    <name type="scientific">Streptomyces stramineus</name>
    <dbReference type="NCBI Taxonomy" id="173861"/>
    <lineage>
        <taxon>Bacteria</taxon>
        <taxon>Bacillati</taxon>
        <taxon>Actinomycetota</taxon>
        <taxon>Actinomycetes</taxon>
        <taxon>Kitasatosporales</taxon>
        <taxon>Streptomycetaceae</taxon>
        <taxon>Streptomyces</taxon>
    </lineage>
</organism>
<name>A0ABN1A8F8_9ACTN</name>
<proteinExistence type="predicted"/>
<keyword evidence="2" id="KW-1185">Reference proteome</keyword>
<comment type="caution">
    <text evidence="1">The sequence shown here is derived from an EMBL/GenBank/DDBJ whole genome shotgun (WGS) entry which is preliminary data.</text>
</comment>
<reference evidence="1 2" key="1">
    <citation type="journal article" date="2019" name="Int. J. Syst. Evol. Microbiol.">
        <title>The Global Catalogue of Microorganisms (GCM) 10K type strain sequencing project: providing services to taxonomists for standard genome sequencing and annotation.</title>
        <authorList>
            <consortium name="The Broad Institute Genomics Platform"/>
            <consortium name="The Broad Institute Genome Sequencing Center for Infectious Disease"/>
            <person name="Wu L."/>
            <person name="Ma J."/>
        </authorList>
    </citation>
    <scope>NUCLEOTIDE SEQUENCE [LARGE SCALE GENOMIC DNA]</scope>
    <source>
        <strain evidence="1 2">JCM 10649</strain>
    </source>
</reference>
<sequence>MVGVVEEEDQVAQADQGVGALAGPGEALAVAVHVADHVNPEVASHTDHPRRCDAAFGRSPTCGYFRVTQRTG</sequence>
<gene>
    <name evidence="1" type="ORF">GCM10009544_35290</name>
</gene>
<protein>
    <submittedName>
        <fullName evidence="1">Uncharacterized protein</fullName>
    </submittedName>
</protein>
<dbReference type="EMBL" id="BAAAHB010000036">
    <property type="protein sequence ID" value="GAA0470086.1"/>
    <property type="molecule type" value="Genomic_DNA"/>
</dbReference>